<keyword evidence="1" id="KW-0812">Transmembrane</keyword>
<organism evidence="2 3">
    <name type="scientific">Mya arenaria</name>
    <name type="common">Soft-shell clam</name>
    <dbReference type="NCBI Taxonomy" id="6604"/>
    <lineage>
        <taxon>Eukaryota</taxon>
        <taxon>Metazoa</taxon>
        <taxon>Spiralia</taxon>
        <taxon>Lophotrochozoa</taxon>
        <taxon>Mollusca</taxon>
        <taxon>Bivalvia</taxon>
        <taxon>Autobranchia</taxon>
        <taxon>Heteroconchia</taxon>
        <taxon>Euheterodonta</taxon>
        <taxon>Imparidentia</taxon>
        <taxon>Neoheterodontei</taxon>
        <taxon>Myida</taxon>
        <taxon>Myoidea</taxon>
        <taxon>Myidae</taxon>
        <taxon>Mya</taxon>
    </lineage>
</organism>
<dbReference type="Proteomes" id="UP001164746">
    <property type="component" value="Chromosome 10"/>
</dbReference>
<evidence type="ECO:0000313" key="3">
    <source>
        <dbReference type="Proteomes" id="UP001164746"/>
    </source>
</evidence>
<feature type="transmembrane region" description="Helical" evidence="1">
    <location>
        <begin position="48"/>
        <end position="66"/>
    </location>
</feature>
<sequence>MTEKKSKLNKDQIQQENETVLIEKMSRSALYRTCQIVCRLAHMIIARFWKLCSSACLVILLVSFTMHKICSCTILASLQIHGYLSNNLTDLNCHLIMCLSKPKMGCRLYIDARTALEWLLTKPGVDRKKIFVFGSSLGGAVSIQLASDPRYSPDIAGLILENTFTSLPDVINQPMKKPETTEVPMEIPDSSVI</sequence>
<keyword evidence="1" id="KW-0472">Membrane</keyword>
<gene>
    <name evidence="2" type="ORF">MAR_030785</name>
</gene>
<accession>A0ABY7F5U7</accession>
<reference evidence="2" key="1">
    <citation type="submission" date="2022-11" db="EMBL/GenBank/DDBJ databases">
        <title>Centuries of genome instability and evolution in soft-shell clam transmissible cancer (bioRxiv).</title>
        <authorList>
            <person name="Hart S.F.M."/>
            <person name="Yonemitsu M.A."/>
            <person name="Giersch R.M."/>
            <person name="Beal B.F."/>
            <person name="Arriagada G."/>
            <person name="Davis B.W."/>
            <person name="Ostrander E.A."/>
            <person name="Goff S.P."/>
            <person name="Metzger M.J."/>
        </authorList>
    </citation>
    <scope>NUCLEOTIDE SEQUENCE</scope>
    <source>
        <strain evidence="2">MELC-2E11</strain>
        <tissue evidence="2">Siphon/mantle</tissue>
    </source>
</reference>
<proteinExistence type="predicted"/>
<dbReference type="SUPFAM" id="SSF53474">
    <property type="entry name" value="alpha/beta-Hydrolases"/>
    <property type="match status" value="1"/>
</dbReference>
<evidence type="ECO:0000256" key="1">
    <source>
        <dbReference type="SAM" id="Phobius"/>
    </source>
</evidence>
<name>A0ABY7F5U7_MYAAR</name>
<evidence type="ECO:0000313" key="2">
    <source>
        <dbReference type="EMBL" id="WAR16191.1"/>
    </source>
</evidence>
<keyword evidence="1" id="KW-1133">Transmembrane helix</keyword>
<keyword evidence="3" id="KW-1185">Reference proteome</keyword>
<dbReference type="EMBL" id="CP111021">
    <property type="protein sequence ID" value="WAR16191.1"/>
    <property type="molecule type" value="Genomic_DNA"/>
</dbReference>
<dbReference type="PANTHER" id="PTHR12277">
    <property type="entry name" value="ALPHA/BETA HYDROLASE DOMAIN-CONTAINING PROTEIN"/>
    <property type="match status" value="1"/>
</dbReference>
<dbReference type="PANTHER" id="PTHR12277:SF81">
    <property type="entry name" value="PROTEIN ABHD13"/>
    <property type="match status" value="1"/>
</dbReference>
<dbReference type="InterPro" id="IPR029058">
    <property type="entry name" value="AB_hydrolase_fold"/>
</dbReference>
<dbReference type="Gene3D" id="3.40.50.1820">
    <property type="entry name" value="alpha/beta hydrolase"/>
    <property type="match status" value="1"/>
</dbReference>
<protein>
    <submittedName>
        <fullName evidence="2">ABHDD-like protein</fullName>
    </submittedName>
</protein>